<dbReference type="GO" id="GO:0005634">
    <property type="term" value="C:nucleus"/>
    <property type="evidence" value="ECO:0007669"/>
    <property type="project" value="TreeGrafter"/>
</dbReference>
<reference evidence="10" key="1">
    <citation type="journal article" date="2023" name="Mol. Phylogenet. Evol.">
        <title>Genome-scale phylogeny and comparative genomics of the fungal order Sordariales.</title>
        <authorList>
            <person name="Hensen N."/>
            <person name="Bonometti L."/>
            <person name="Westerberg I."/>
            <person name="Brannstrom I.O."/>
            <person name="Guillou S."/>
            <person name="Cros-Aarteil S."/>
            <person name="Calhoun S."/>
            <person name="Haridas S."/>
            <person name="Kuo A."/>
            <person name="Mondo S."/>
            <person name="Pangilinan J."/>
            <person name="Riley R."/>
            <person name="LaButti K."/>
            <person name="Andreopoulos B."/>
            <person name="Lipzen A."/>
            <person name="Chen C."/>
            <person name="Yan M."/>
            <person name="Daum C."/>
            <person name="Ng V."/>
            <person name="Clum A."/>
            <person name="Steindorff A."/>
            <person name="Ohm R.A."/>
            <person name="Martin F."/>
            <person name="Silar P."/>
            <person name="Natvig D.O."/>
            <person name="Lalanne C."/>
            <person name="Gautier V."/>
            <person name="Ament-Velasquez S.L."/>
            <person name="Kruys A."/>
            <person name="Hutchinson M.I."/>
            <person name="Powell A.J."/>
            <person name="Barry K."/>
            <person name="Miller A.N."/>
            <person name="Grigoriev I.V."/>
            <person name="Debuchy R."/>
            <person name="Gladieux P."/>
            <person name="Hiltunen Thoren M."/>
            <person name="Johannesson H."/>
        </authorList>
    </citation>
    <scope>NUCLEOTIDE SEQUENCE</scope>
    <source>
        <strain evidence="10">CBS 990.96</strain>
    </source>
</reference>
<dbReference type="InterPro" id="IPR029063">
    <property type="entry name" value="SAM-dependent_MTases_sf"/>
</dbReference>
<dbReference type="GO" id="GO:0008270">
    <property type="term" value="F:zinc ion binding"/>
    <property type="evidence" value="ECO:0007669"/>
    <property type="project" value="UniProtKB-KW"/>
</dbReference>
<dbReference type="PROSITE" id="PS51194">
    <property type="entry name" value="HELICASE_CTER"/>
    <property type="match status" value="1"/>
</dbReference>
<evidence type="ECO:0000256" key="3">
    <source>
        <dbReference type="ARBA" id="ARBA00022741"/>
    </source>
</evidence>
<dbReference type="Pfam" id="PF00145">
    <property type="entry name" value="DNA_methylase"/>
    <property type="match status" value="1"/>
</dbReference>
<reference evidence="10" key="2">
    <citation type="submission" date="2023-05" db="EMBL/GenBank/DDBJ databases">
        <authorList>
            <consortium name="Lawrence Berkeley National Laboratory"/>
            <person name="Steindorff A."/>
            <person name="Hensen N."/>
            <person name="Bonometti L."/>
            <person name="Westerberg I."/>
            <person name="Brannstrom I.O."/>
            <person name="Guillou S."/>
            <person name="Cros-Aarteil S."/>
            <person name="Calhoun S."/>
            <person name="Haridas S."/>
            <person name="Kuo A."/>
            <person name="Mondo S."/>
            <person name="Pangilinan J."/>
            <person name="Riley R."/>
            <person name="Labutti K."/>
            <person name="Andreopoulos B."/>
            <person name="Lipzen A."/>
            <person name="Chen C."/>
            <person name="Yanf M."/>
            <person name="Daum C."/>
            <person name="Ng V."/>
            <person name="Clum A."/>
            <person name="Ohm R."/>
            <person name="Martin F."/>
            <person name="Silar P."/>
            <person name="Natvig D."/>
            <person name="Lalanne C."/>
            <person name="Gautier V."/>
            <person name="Ament-Velasquez S.L."/>
            <person name="Kruys A."/>
            <person name="Hutchinson M.I."/>
            <person name="Powell A.J."/>
            <person name="Barry K."/>
            <person name="Miller A.N."/>
            <person name="Grigoriev I.V."/>
            <person name="Debuchy R."/>
            <person name="Gladieux P."/>
            <person name="Thoren M.H."/>
            <person name="Johannesson H."/>
        </authorList>
    </citation>
    <scope>NUCLEOTIDE SEQUENCE</scope>
    <source>
        <strain evidence="10">CBS 990.96</strain>
    </source>
</reference>
<keyword evidence="5" id="KW-0067">ATP-binding</keyword>
<dbReference type="SUPFAM" id="SSF52540">
    <property type="entry name" value="P-loop containing nucleoside triphosphate hydrolases"/>
    <property type="match status" value="2"/>
</dbReference>
<accession>A0AAN7H532</accession>
<dbReference type="InterPro" id="IPR001841">
    <property type="entry name" value="Znf_RING"/>
</dbReference>
<dbReference type="Gene3D" id="3.40.50.300">
    <property type="entry name" value="P-loop containing nucleotide triphosphate hydrolases"/>
    <property type="match status" value="2"/>
</dbReference>
<sequence>MADKRKKSALPVASKRQRGPTRPRVSPNSVETDSDGSLGGESNESSDSDFSDDDDSGSEHSEVEVGDDLGSDEGAMEIMGTDKVNISNVREMFEDIVTRVPPEISDRCIYRLKVATICSGTDAPIFALNLLIEAIFTCANGELFEIEHMFSCEIEPYKQGFIRRNLPHPTIIFRDVVEMASAAHAVEGKATTAGGTKATIPSGQLDILFCGCSCVDYSNMNSSKPSGRIDILDAWLKDKNDKKDVFRYEVRRNDRFRETLMQALEDLKKSNIGESTRTFFATINLINEKRPKIVILENVYGAPWDMYQHQIFPLIGYYAKFMRLDSKDYYLPQTRQRGYLVAIDCETVDLCAAERITALWETSMKLCARTSTATVTDFLKGPDDPATIQARAEMEQTRGETRTGPKSEWNLSYLRHQTERRAHKLEMNDNPVSMKFMRCGMVVSALYPQHSWRLWFSLQATRVVDLLDIVVASGNSVGVFLTHKTCIVDVSQNVDRSNPIQVSKSGRVALKGSLGIIGCITPSGCPFITDLMRPITGTEVMALQGMPIDEMVLSSETQAQLRDLAGNAMTVTVIGAAAYSIIKSVLEVSPRLFEYENRDSSLISTSPIPRQYQITDPHCPLEGAVKGFRIATGDAATLSEVINQMSRRCHCPAGGLPEGSQKQYAFCDKCGSSACRTCCGNPAHDFSTAEFASLSVISAEEGKLRLKRMLQGSLSMSFSLKEAKLKHISDEQYRNVLRETLSRRKYYLNDIKVTEVVTIIFKSPVSAAHVVLSPSTDVVMIYIYLLPSHGQGSDLPIEAGQPIAQVKGTIYDLLNKEGFSASEWCLWVPDKREGTVDLCKLTDDQVLYSEMKGMLEGVYDHYPSCGTAGNQLHMKGKTGKHPKVFLFRECSRLGPCDLDGCVWSETMRQLEPHEYREVLLHLEPTANPVTLEENPQTQLKVWIGGYWVNSIVKKLDCWTLSRPVPDFHWMKRLVQEAGCPSVSPDNDPGAYGLATVTADIDGFPLPASFKYRLQHCSAGIYQIPAPQRDAFLLEFQFAFVRFGHVKGGTGMLIGTPGKEPWYPIRERCEHCAVMPPAVTILVKQDSTSKKRTRKEAIEDPDEAAAFESQLQQIPRAVTVGAVLEGNQLEIRISLAPMALPSRAFAHLSMAHRTITGGRLDVTTTAKTFVKVVYDYANPSSLSFSPLAAEIRPCSASTAGIIPPSSPGWQRISANPPRFQGDKKRPSYGLRNDQKEAVEWMIRRELSSTDFVEVEFEEEVVRPLNMRVLGKAEWANKFPYCSRGGVCAHDIGYGKTVITLGLIDCQYDNDRNKLLDERKTLVHDVWREELSEFFDSIQTELRYPKLRPGHFFNHLKATLIVVPDHICTQWKDEVAKFLGIAAPKVLVIKAVPQLHEKCSLSALQEADIIIVSTKVFSCASFLDRLAQVSGRPDVSKGISGRHLDIWYKQAMSNVRLLTAYYHAGTAAGIDKDEILRRITRDLIPGIISKTSQELSALEQKIIPPSSRKHYKGKNRAESVAAADKKIASAGRTTKPSEAWTPSWLHNCSFARIVWDECSYENKNVALFVENAVANSKWLLSGTPKLFGLQQICKTAKIFGIHVARPEPRLMPGLPEITKGPEWDIRSKSEDFHRFSSPVKTASLALDRHQQAVKFVSEFYRANTLPPHGFECEELVLPVSMVPLTSARYQLACQEVEDTDSDFGALPAHARNEIRPNIQQYARDKEDPGYLTRMLLGQLACGLGRKLQERFTRHAATPPPDDLNRDSVYTLRNFSESLESEKRVHGHYLKFYWDKAMWLARWIKGVPWTPHNKLSPLTGLIVRMGEEMQTAARTGEYDLFGDEGCLMNEAAFILGELVDNAGNVLQEDWVESFHQHHFLFTWIDFFQVDEALVDQLSQEQMKYLVEDLCYFRRKWVCATSQHPSRDPMEARVIRDILAEDLKRRRSRVAVTSKASLIPAVERDLAWIESKWSAHDLRVYIKWWLKLKPSKPNWEDDKKTFTGGIRDYARLNSQDKKQAILLLLNQANLKCPISTNLDQLMLLLWEHQNGVAEPKAYRDGRGPPDRYHDFKEATAPASSLKDQQDATVDAMKATMSPLSKSTEDFRIIMREHRYVNLFEQLVPKDSQVKNELICEKCETVFTVPGEEAYLVVACGHLLCRQCRYHSTSGCPISNCPASTRGRPVLRSSYIQRSLASAVNFDKIDFVIDQIKHILEHYPQDKILVFAQYKGVIDALWTAIERLDPRALNLTQRGRDASKQVTEFQKSTNAKTSPKIFLMDIDTESSAGTNLQCANHIIFANPYNHADKDHQARTVLQARGRCLRQGQTKKVFIYHFMTPNTIEEMTLRELADSGMHKELKRYFEKHHESLPWWLESGGKVDRWPVDRSEAVYVIRAGDPVWRGELFERKFKGRKLVFKKDGEGVWSVFWRERED</sequence>
<evidence type="ECO:0000313" key="10">
    <source>
        <dbReference type="EMBL" id="KAK4229415.1"/>
    </source>
</evidence>
<keyword evidence="6" id="KW-0862">Zinc</keyword>
<dbReference type="PANTHER" id="PTHR45626:SF26">
    <property type="entry name" value="FAMILY HELICASE, PUTATIVE (AFU_ORTHOLOGUE AFUA_2G09120)-RELATED"/>
    <property type="match status" value="1"/>
</dbReference>
<evidence type="ECO:0000256" key="7">
    <source>
        <dbReference type="SAM" id="MobiDB-lite"/>
    </source>
</evidence>
<evidence type="ECO:0000259" key="9">
    <source>
        <dbReference type="PROSITE" id="PS51194"/>
    </source>
</evidence>
<dbReference type="InterPro" id="IPR001525">
    <property type="entry name" value="C5_MeTfrase"/>
</dbReference>
<dbReference type="GO" id="GO:0006281">
    <property type="term" value="P:DNA repair"/>
    <property type="evidence" value="ECO:0007669"/>
    <property type="project" value="TreeGrafter"/>
</dbReference>
<evidence type="ECO:0000256" key="2">
    <source>
        <dbReference type="ARBA" id="ARBA00022679"/>
    </source>
</evidence>
<comment type="caution">
    <text evidence="10">The sequence shown here is derived from an EMBL/GenBank/DDBJ whole genome shotgun (WGS) entry which is preliminary data.</text>
</comment>
<evidence type="ECO:0000256" key="1">
    <source>
        <dbReference type="ARBA" id="ARBA00022603"/>
    </source>
</evidence>
<keyword evidence="6" id="KW-0863">Zinc-finger</keyword>
<feature type="domain" description="RING-type" evidence="8">
    <location>
        <begin position="2131"/>
        <end position="2171"/>
    </location>
</feature>
<proteinExistence type="predicted"/>
<dbReference type="InterPro" id="IPR001650">
    <property type="entry name" value="Helicase_C-like"/>
</dbReference>
<feature type="compositionally biased region" description="Acidic residues" evidence="7">
    <location>
        <begin position="64"/>
        <end position="74"/>
    </location>
</feature>
<keyword evidence="3" id="KW-0547">Nucleotide-binding</keyword>
<dbReference type="InterPro" id="IPR049730">
    <property type="entry name" value="SNF2/RAD54-like_C"/>
</dbReference>
<gene>
    <name evidence="10" type="ORF">QBC38DRAFT_520754</name>
</gene>
<feature type="region of interest" description="Disordered" evidence="7">
    <location>
        <begin position="1"/>
        <end position="74"/>
    </location>
</feature>
<feature type="domain" description="Helicase C-terminal" evidence="9">
    <location>
        <begin position="2206"/>
        <end position="2374"/>
    </location>
</feature>
<dbReference type="InterPro" id="IPR050628">
    <property type="entry name" value="SNF2_RAD54_helicase_TF"/>
</dbReference>
<dbReference type="Proteomes" id="UP001301958">
    <property type="component" value="Unassembled WGS sequence"/>
</dbReference>
<dbReference type="Pfam" id="PF00176">
    <property type="entry name" value="SNF2-rel_dom"/>
    <property type="match status" value="1"/>
</dbReference>
<protein>
    <submittedName>
        <fullName evidence="10">DNA repair protein RAD5</fullName>
    </submittedName>
</protein>
<dbReference type="GO" id="GO:0016787">
    <property type="term" value="F:hydrolase activity"/>
    <property type="evidence" value="ECO:0007669"/>
    <property type="project" value="UniProtKB-KW"/>
</dbReference>
<keyword evidence="1" id="KW-0489">Methyltransferase</keyword>
<evidence type="ECO:0000259" key="8">
    <source>
        <dbReference type="PROSITE" id="PS50089"/>
    </source>
</evidence>
<dbReference type="PROSITE" id="PS50089">
    <property type="entry name" value="ZF_RING_2"/>
    <property type="match status" value="1"/>
</dbReference>
<evidence type="ECO:0000256" key="6">
    <source>
        <dbReference type="PROSITE-ProRule" id="PRU00175"/>
    </source>
</evidence>
<keyword evidence="2" id="KW-0808">Transferase</keyword>
<name>A0AAN7H532_9PEZI</name>
<dbReference type="GO" id="GO:0008094">
    <property type="term" value="F:ATP-dependent activity, acting on DNA"/>
    <property type="evidence" value="ECO:0007669"/>
    <property type="project" value="TreeGrafter"/>
</dbReference>
<dbReference type="SUPFAM" id="SSF53335">
    <property type="entry name" value="S-adenosyl-L-methionine-dependent methyltransferases"/>
    <property type="match status" value="1"/>
</dbReference>
<dbReference type="InterPro" id="IPR000330">
    <property type="entry name" value="SNF2_N"/>
</dbReference>
<dbReference type="Gene3D" id="3.40.50.150">
    <property type="entry name" value="Vaccinia Virus protein VP39"/>
    <property type="match status" value="1"/>
</dbReference>
<evidence type="ECO:0000256" key="5">
    <source>
        <dbReference type="ARBA" id="ARBA00022840"/>
    </source>
</evidence>
<dbReference type="InterPro" id="IPR027417">
    <property type="entry name" value="P-loop_NTPase"/>
</dbReference>
<organism evidence="10 11">
    <name type="scientific">Podospora fimiseda</name>
    <dbReference type="NCBI Taxonomy" id="252190"/>
    <lineage>
        <taxon>Eukaryota</taxon>
        <taxon>Fungi</taxon>
        <taxon>Dikarya</taxon>
        <taxon>Ascomycota</taxon>
        <taxon>Pezizomycotina</taxon>
        <taxon>Sordariomycetes</taxon>
        <taxon>Sordariomycetidae</taxon>
        <taxon>Sordariales</taxon>
        <taxon>Podosporaceae</taxon>
        <taxon>Podospora</taxon>
    </lineage>
</organism>
<dbReference type="PANTHER" id="PTHR45626">
    <property type="entry name" value="TRANSCRIPTION TERMINATION FACTOR 2-RELATED"/>
    <property type="match status" value="1"/>
</dbReference>
<evidence type="ECO:0000313" key="11">
    <source>
        <dbReference type="Proteomes" id="UP001301958"/>
    </source>
</evidence>
<feature type="compositionally biased region" description="Acidic residues" evidence="7">
    <location>
        <begin position="44"/>
        <end position="56"/>
    </location>
</feature>
<keyword evidence="6" id="KW-0479">Metal-binding</keyword>
<dbReference type="GO" id="GO:0008168">
    <property type="term" value="F:methyltransferase activity"/>
    <property type="evidence" value="ECO:0007669"/>
    <property type="project" value="UniProtKB-KW"/>
</dbReference>
<dbReference type="EMBL" id="MU865308">
    <property type="protein sequence ID" value="KAK4229415.1"/>
    <property type="molecule type" value="Genomic_DNA"/>
</dbReference>
<keyword evidence="11" id="KW-1185">Reference proteome</keyword>
<dbReference type="CDD" id="cd18793">
    <property type="entry name" value="SF2_C_SNF"/>
    <property type="match status" value="1"/>
</dbReference>
<keyword evidence="4" id="KW-0378">Hydrolase</keyword>
<dbReference type="GO" id="GO:0032259">
    <property type="term" value="P:methylation"/>
    <property type="evidence" value="ECO:0007669"/>
    <property type="project" value="UniProtKB-KW"/>
</dbReference>
<dbReference type="GO" id="GO:0005524">
    <property type="term" value="F:ATP binding"/>
    <property type="evidence" value="ECO:0007669"/>
    <property type="project" value="UniProtKB-KW"/>
</dbReference>
<evidence type="ECO:0000256" key="4">
    <source>
        <dbReference type="ARBA" id="ARBA00022801"/>
    </source>
</evidence>